<evidence type="ECO:0000256" key="1">
    <source>
        <dbReference type="ARBA" id="ARBA00004123"/>
    </source>
</evidence>
<keyword evidence="4 9" id="KW-0694">RNA-binding</keyword>
<dbReference type="GO" id="GO:0008380">
    <property type="term" value="P:RNA splicing"/>
    <property type="evidence" value="ECO:0007669"/>
    <property type="project" value="UniProtKB-KW"/>
</dbReference>
<evidence type="ECO:0000256" key="10">
    <source>
        <dbReference type="SAM" id="MobiDB-lite"/>
    </source>
</evidence>
<feature type="region of interest" description="Disordered" evidence="10">
    <location>
        <begin position="576"/>
        <end position="667"/>
    </location>
</feature>
<evidence type="ECO:0000256" key="6">
    <source>
        <dbReference type="ARBA" id="ARBA00023242"/>
    </source>
</evidence>
<feature type="compositionally biased region" description="Basic and acidic residues" evidence="10">
    <location>
        <begin position="1046"/>
        <end position="1055"/>
    </location>
</feature>
<dbReference type="FunFam" id="3.30.70.330:FF:000365">
    <property type="entry name" value="U4/U6 snRNA-associated-splicing factor PRP24"/>
    <property type="match status" value="1"/>
</dbReference>
<evidence type="ECO:0000256" key="9">
    <source>
        <dbReference type="PROSITE-ProRule" id="PRU00176"/>
    </source>
</evidence>
<keyword evidence="3" id="KW-0677">Repeat</keyword>
<dbReference type="PROSITE" id="PS50102">
    <property type="entry name" value="RRM"/>
    <property type="match status" value="4"/>
</dbReference>
<keyword evidence="5" id="KW-0508">mRNA splicing</keyword>
<dbReference type="InterPro" id="IPR011990">
    <property type="entry name" value="TPR-like_helical_dom_sf"/>
</dbReference>
<dbReference type="Pfam" id="PF00076">
    <property type="entry name" value="RRM_1"/>
    <property type="match status" value="3"/>
</dbReference>
<evidence type="ECO:0000259" key="11">
    <source>
        <dbReference type="PROSITE" id="PS50102"/>
    </source>
</evidence>
<feature type="compositionally biased region" description="Polar residues" evidence="10">
    <location>
        <begin position="646"/>
        <end position="661"/>
    </location>
</feature>
<evidence type="ECO:0000313" key="12">
    <source>
        <dbReference type="EMBL" id="OAA61936.1"/>
    </source>
</evidence>
<dbReference type="STRING" id="1081102.A0A167UUX5"/>
<comment type="subcellular location">
    <subcellularLocation>
        <location evidence="1">Nucleus</location>
    </subcellularLocation>
</comment>
<dbReference type="InterPro" id="IPR034397">
    <property type="entry name" value="Prp24_RRM1"/>
</dbReference>
<evidence type="ECO:0000313" key="13">
    <source>
        <dbReference type="Proteomes" id="UP000076874"/>
    </source>
</evidence>
<dbReference type="InterPro" id="IPR000504">
    <property type="entry name" value="RRM_dom"/>
</dbReference>
<evidence type="ECO:0000256" key="7">
    <source>
        <dbReference type="ARBA" id="ARBA00093374"/>
    </source>
</evidence>
<feature type="domain" description="RRM" evidence="11">
    <location>
        <begin position="670"/>
        <end position="745"/>
    </location>
</feature>
<dbReference type="GO" id="GO:0003729">
    <property type="term" value="F:mRNA binding"/>
    <property type="evidence" value="ECO:0007669"/>
    <property type="project" value="TreeGrafter"/>
</dbReference>
<dbReference type="GO" id="GO:0005688">
    <property type="term" value="C:U6 snRNP"/>
    <property type="evidence" value="ECO:0007669"/>
    <property type="project" value="UniProtKB-ARBA"/>
</dbReference>
<evidence type="ECO:0000256" key="5">
    <source>
        <dbReference type="ARBA" id="ARBA00023187"/>
    </source>
</evidence>
<dbReference type="AlphaFoldDB" id="A0A167UUX5"/>
<evidence type="ECO:0000256" key="8">
    <source>
        <dbReference type="ARBA" id="ARBA00093627"/>
    </source>
</evidence>
<evidence type="ECO:0000256" key="4">
    <source>
        <dbReference type="ARBA" id="ARBA00022884"/>
    </source>
</evidence>
<accession>A0A167UUX5</accession>
<feature type="domain" description="RRM" evidence="11">
    <location>
        <begin position="837"/>
        <end position="914"/>
    </location>
</feature>
<proteinExistence type="predicted"/>
<dbReference type="InterPro" id="IPR035979">
    <property type="entry name" value="RBD_domain_sf"/>
</dbReference>
<feature type="region of interest" description="Disordered" evidence="10">
    <location>
        <begin position="918"/>
        <end position="954"/>
    </location>
</feature>
<dbReference type="InterPro" id="IPR034398">
    <property type="entry name" value="Prp24_RRM2"/>
</dbReference>
<dbReference type="Pfam" id="PF16842">
    <property type="entry name" value="RRM_occluded"/>
    <property type="match status" value="1"/>
</dbReference>
<keyword evidence="13" id="KW-1185">Reference proteome</keyword>
<dbReference type="CDD" id="cd00590">
    <property type="entry name" value="RRM_SF"/>
    <property type="match status" value="1"/>
</dbReference>
<feature type="region of interest" description="Disordered" evidence="10">
    <location>
        <begin position="1102"/>
        <end position="1188"/>
    </location>
</feature>
<dbReference type="Proteomes" id="UP000076874">
    <property type="component" value="Unassembled WGS sequence"/>
</dbReference>
<dbReference type="InterPro" id="IPR031766">
    <property type="entry name" value="RRM_occluded"/>
</dbReference>
<dbReference type="SMART" id="SM00360">
    <property type="entry name" value="RRM"/>
    <property type="match status" value="4"/>
</dbReference>
<dbReference type="OrthoDB" id="360390at2759"/>
<dbReference type="CDD" id="cd12297">
    <property type="entry name" value="RRM2_Prp24"/>
    <property type="match status" value="1"/>
</dbReference>
<dbReference type="Gene3D" id="3.30.70.330">
    <property type="match status" value="4"/>
</dbReference>
<protein>
    <recommendedName>
        <fullName evidence="8">U4/U6 snRNA-associated-splicing factor PRP24</fullName>
    </recommendedName>
</protein>
<dbReference type="SMART" id="SM00386">
    <property type="entry name" value="HAT"/>
    <property type="match status" value="4"/>
</dbReference>
<organism evidence="12 13">
    <name type="scientific">Niveomyces insectorum RCEF 264</name>
    <dbReference type="NCBI Taxonomy" id="1081102"/>
    <lineage>
        <taxon>Eukaryota</taxon>
        <taxon>Fungi</taxon>
        <taxon>Dikarya</taxon>
        <taxon>Ascomycota</taxon>
        <taxon>Pezizomycotina</taxon>
        <taxon>Sordariomycetes</taxon>
        <taxon>Hypocreomycetidae</taxon>
        <taxon>Hypocreales</taxon>
        <taxon>Cordycipitaceae</taxon>
        <taxon>Niveomyces</taxon>
    </lineage>
</organism>
<gene>
    <name evidence="12" type="ORF">SPI_04795</name>
</gene>
<dbReference type="SUPFAM" id="SSF48452">
    <property type="entry name" value="TPR-like"/>
    <property type="match status" value="1"/>
</dbReference>
<dbReference type="Gene3D" id="1.25.40.10">
    <property type="entry name" value="Tetratricopeptide repeat domain"/>
    <property type="match status" value="2"/>
</dbReference>
<name>A0A167UUX5_9HYPO</name>
<comment type="caution">
    <text evidence="12">The sequence shown here is derived from an EMBL/GenBank/DDBJ whole genome shotgun (WGS) entry which is preliminary data.</text>
</comment>
<evidence type="ECO:0000256" key="2">
    <source>
        <dbReference type="ARBA" id="ARBA00022664"/>
    </source>
</evidence>
<keyword evidence="6" id="KW-0539">Nucleus</keyword>
<feature type="compositionally biased region" description="Low complexity" evidence="10">
    <location>
        <begin position="576"/>
        <end position="587"/>
    </location>
</feature>
<feature type="compositionally biased region" description="Polar residues" evidence="10">
    <location>
        <begin position="590"/>
        <end position="617"/>
    </location>
</feature>
<evidence type="ECO:0000256" key="3">
    <source>
        <dbReference type="ARBA" id="ARBA00022737"/>
    </source>
</evidence>
<dbReference type="InterPro" id="IPR012677">
    <property type="entry name" value="Nucleotide-bd_a/b_plait_sf"/>
</dbReference>
<feature type="domain" description="RRM" evidence="11">
    <location>
        <begin position="962"/>
        <end position="1034"/>
    </location>
</feature>
<dbReference type="InterPro" id="IPR003107">
    <property type="entry name" value="HAT"/>
</dbReference>
<dbReference type="SUPFAM" id="SSF54928">
    <property type="entry name" value="RNA-binding domain, RBD"/>
    <property type="match status" value="3"/>
</dbReference>
<feature type="domain" description="RRM" evidence="11">
    <location>
        <begin position="746"/>
        <end position="823"/>
    </location>
</feature>
<feature type="region of interest" description="Disordered" evidence="10">
    <location>
        <begin position="1046"/>
        <end position="1077"/>
    </location>
</feature>
<dbReference type="GO" id="GO:0006397">
    <property type="term" value="P:mRNA processing"/>
    <property type="evidence" value="ECO:0007669"/>
    <property type="project" value="UniProtKB-KW"/>
</dbReference>
<dbReference type="InterPro" id="IPR050502">
    <property type="entry name" value="Euk_RNA-bind_prot"/>
</dbReference>
<dbReference type="PANTHER" id="PTHR48025">
    <property type="entry name" value="OS02G0815200 PROTEIN"/>
    <property type="match status" value="1"/>
</dbReference>
<keyword evidence="2" id="KW-0507">mRNA processing</keyword>
<dbReference type="PANTHER" id="PTHR48025:SF1">
    <property type="entry name" value="RRM DOMAIN-CONTAINING PROTEIN"/>
    <property type="match status" value="1"/>
</dbReference>
<comment type="function">
    <text evidence="7">Functions as a recycling factor of the spliceosome, a machinery that forms on each precursor-messenger RNA (pre-mRNA) and catalyzes the removal of introns. Chaperones the re-annealing of U4 and U6 snRNAs (small nuclear RNAs) released from previous rounds of splicing, an initial step in reforming the U4/U6-U5 tri-snRNP (small nuclear ribonucleoprotein) that can reassemble into another spliceosome complex; this step involves binding U6 and facilitating the unwinding of the U6 internal stem loop, followed by base-pairing of U6 to U4.</text>
</comment>
<dbReference type="EMBL" id="AZHD01000007">
    <property type="protein sequence ID" value="OAA61936.1"/>
    <property type="molecule type" value="Genomic_DNA"/>
</dbReference>
<reference evidence="12 13" key="1">
    <citation type="journal article" date="2016" name="Genome Biol. Evol.">
        <title>Divergent and convergent evolution of fungal pathogenicity.</title>
        <authorList>
            <person name="Shang Y."/>
            <person name="Xiao G."/>
            <person name="Zheng P."/>
            <person name="Cen K."/>
            <person name="Zhan S."/>
            <person name="Wang C."/>
        </authorList>
    </citation>
    <scope>NUCLEOTIDE SEQUENCE [LARGE SCALE GENOMIC DNA]</scope>
    <source>
        <strain evidence="12 13">RCEF 264</strain>
    </source>
</reference>
<sequence>MASPPPPPPPPVGEDSWLDFIEQQRRNASGLEQRIHVVELFRSAVGAEPSSLRVWIAYCEYFWSLYVEGMQRTGAVARWPADEQAAAADIFTLDAALRLWSDGHEATKYRLSDSHELWNRWIALERELLDRTRTAEGVRRITHLYRNRLTIPHTTWDDTSSAFSSFLSEYNPAAYEDTMRAVTEQSRAARYIYEQRDPFEMALRKAVRAGDDPAHRDAMARYLDWEVANALSAGPSDKAVAVRVALGLFGRALTGIFQTSDAVWTDVVVFVAHLRSEIGDSAASSSSTNTNPRDDELARILPNSLDILQRAVQHCPWSGILWARYILCGEQAGLSFSDMERIKHAATNSPLDRDGMTAVVDMYAAWCGYLRRSAMDPNASDEAIDLADSGLVAALEAIQVWGERRFGSAFQGDPSFRLERIMIHHLTEKHGALEEARDHWEKLAKSDLLANDYSFWMSYYVWEMNLYQAQKGTGRSPTPASTARPLRAPTRPARILQRALQVPHLNWPERIMEVYVKHCNEFESADVLRIAFDDVHQLQKLLDQRRKEAATAAAVQSAQADAQAQAQARAQAQAQAQVHAQAQAPVQDGVPTSPTTESQAARAPGSSQEAQQESPSGTKRKWETSAGGGTDSLAKRPKTTDGVEASESTLLAPQNEQQQRQALKRDRENTSVYVANLPADVTSTKVRHYFRDYGHVNNIQLKPEEGGKSAVALVEFRSVEDVQSALIRDGKYFGDRTISVKAATGVTLYLTNFPPTADDAYIRDLFKDCGELFGIRWPSLKFNTHRRFCYVSFRHPESAAKALQLDGTVLEDRYKLSVQYSNPGMKKARAGAVDEGREVHVKNLELSVDEPAIEALFAKHGAVERVRLLRNMAGRSRGSAFVVFRDKADAERAIASLDNAKFGSHILTVELSVPGTYKPSARETSVAAESTTSDKPTNHEDGADGLADSARPDARHDGLRDRTFALLGLPDTVNIARVRALLEPYGHVVKLVLRPDHGGAIVEFADAVTAGKAQLALDGTDVDGHTFRIGTVAELFREKGEVRIDRIDKAARRPDSTTATPSAPKNGKAAPGPTQSSAAAAALLVPPRVKRPVLGGAKRGVAFAGMPGPKPAKTNGEPTSSNGVGAGANASPVADHAPPPSAKKSNAEFRTMFLGSGTDDTKDKTDGAAGAQINDASKMEVDVAQNGH</sequence>
<dbReference type="CDD" id="cd12296">
    <property type="entry name" value="RRM1_Prp24"/>
    <property type="match status" value="1"/>
</dbReference>
<dbReference type="CDD" id="cd12299">
    <property type="entry name" value="RRM4_Prp24"/>
    <property type="match status" value="1"/>
</dbReference>